<evidence type="ECO:0000313" key="2">
    <source>
        <dbReference type="Proteomes" id="UP000762676"/>
    </source>
</evidence>
<accession>A0AAV4GWV0</accession>
<dbReference type="SUPFAM" id="SSF52540">
    <property type="entry name" value="P-loop containing nucleoside triphosphate hydrolases"/>
    <property type="match status" value="1"/>
</dbReference>
<organism evidence="1 2">
    <name type="scientific">Elysia marginata</name>
    <dbReference type="NCBI Taxonomy" id="1093978"/>
    <lineage>
        <taxon>Eukaryota</taxon>
        <taxon>Metazoa</taxon>
        <taxon>Spiralia</taxon>
        <taxon>Lophotrochozoa</taxon>
        <taxon>Mollusca</taxon>
        <taxon>Gastropoda</taxon>
        <taxon>Heterobranchia</taxon>
        <taxon>Euthyneura</taxon>
        <taxon>Panpulmonata</taxon>
        <taxon>Sacoglossa</taxon>
        <taxon>Placobranchoidea</taxon>
        <taxon>Plakobranchidae</taxon>
        <taxon>Elysia</taxon>
    </lineage>
</organism>
<sequence length="498" mass="58298">MVDHRVTCSILTFDIDKSELNLENMRTFFEEGKLQYLMILDESITNNGRHRCIAKKRRGCKFNFVRGVLSAAKQMKIRPERWYNSVSFIDFPTNVRKLDNFFCLLRPDQLDKIILSLGMYENKDLIKRYIEVVLRDSDSTKNMTIGQLRVSPFYKSDVALKRAREGNRDMDLIAGSTWTFMCRQTGRSHTITSYRDETETDSDEIKEKFDVKDNHFLQTQLFDANVKRKHYFFYSPPGYGKTLVFANFARMFNAVAMNDPNNFSGCSSDAQFIIIDEYGPNKRMSMEQLKSLTSGNPQVSFAGQLRYRGASFVPRNDVQVIILSSCHLFHCMGYGKEHKIDRVDADALRERFHIIKMDAEINGVCSEEDDAARFVNEPATEPMSMEEQLYDEVMHGLQGIDNSFFVKLREHWDVLIEAHVQQRPFDFCMSVLRHVTIHGKLYRMTMNSNELPDDESIDKFLNAYKTEIRTIFYDNPTYFCVLKVAVRLYMEKWKRQRM</sequence>
<dbReference type="AlphaFoldDB" id="A0AAV4GWV0"/>
<keyword evidence="2" id="KW-1185">Reference proteome</keyword>
<evidence type="ECO:0000313" key="1">
    <source>
        <dbReference type="EMBL" id="GFR90172.1"/>
    </source>
</evidence>
<gene>
    <name evidence="1" type="ORF">ElyMa_002560600</name>
</gene>
<name>A0AAV4GWV0_9GAST</name>
<dbReference type="EMBL" id="BMAT01005272">
    <property type="protein sequence ID" value="GFR90172.1"/>
    <property type="molecule type" value="Genomic_DNA"/>
</dbReference>
<proteinExistence type="predicted"/>
<dbReference type="Gene3D" id="3.40.50.300">
    <property type="entry name" value="P-loop containing nucleotide triphosphate hydrolases"/>
    <property type="match status" value="1"/>
</dbReference>
<comment type="caution">
    <text evidence="1">The sequence shown here is derived from an EMBL/GenBank/DDBJ whole genome shotgun (WGS) entry which is preliminary data.</text>
</comment>
<protein>
    <submittedName>
        <fullName evidence="1">Uncharacterized protein</fullName>
    </submittedName>
</protein>
<dbReference type="Proteomes" id="UP000762676">
    <property type="component" value="Unassembled WGS sequence"/>
</dbReference>
<dbReference type="InterPro" id="IPR027417">
    <property type="entry name" value="P-loop_NTPase"/>
</dbReference>
<reference evidence="1 2" key="1">
    <citation type="journal article" date="2021" name="Elife">
        <title>Chloroplast acquisition without the gene transfer in kleptoplastic sea slugs, Plakobranchus ocellatus.</title>
        <authorList>
            <person name="Maeda T."/>
            <person name="Takahashi S."/>
            <person name="Yoshida T."/>
            <person name="Shimamura S."/>
            <person name="Takaki Y."/>
            <person name="Nagai Y."/>
            <person name="Toyoda A."/>
            <person name="Suzuki Y."/>
            <person name="Arimoto A."/>
            <person name="Ishii H."/>
            <person name="Satoh N."/>
            <person name="Nishiyama T."/>
            <person name="Hasebe M."/>
            <person name="Maruyama T."/>
            <person name="Minagawa J."/>
            <person name="Obokata J."/>
            <person name="Shigenobu S."/>
        </authorList>
    </citation>
    <scope>NUCLEOTIDE SEQUENCE [LARGE SCALE GENOMIC DNA]</scope>
</reference>